<proteinExistence type="predicted"/>
<gene>
    <name evidence="2" type="ORF">PM001_LOCUS22664</name>
</gene>
<dbReference type="AlphaFoldDB" id="A0AAV1UWG0"/>
<protein>
    <submittedName>
        <fullName evidence="2">Uncharacterized protein</fullName>
    </submittedName>
</protein>
<dbReference type="Proteomes" id="UP001162060">
    <property type="component" value="Unassembled WGS sequence"/>
</dbReference>
<organism evidence="2 3">
    <name type="scientific">Peronospora matthiolae</name>
    <dbReference type="NCBI Taxonomy" id="2874970"/>
    <lineage>
        <taxon>Eukaryota</taxon>
        <taxon>Sar</taxon>
        <taxon>Stramenopiles</taxon>
        <taxon>Oomycota</taxon>
        <taxon>Peronosporomycetes</taxon>
        <taxon>Peronosporales</taxon>
        <taxon>Peronosporaceae</taxon>
        <taxon>Peronospora</taxon>
    </lineage>
</organism>
<feature type="region of interest" description="Disordered" evidence="1">
    <location>
        <begin position="47"/>
        <end position="66"/>
    </location>
</feature>
<name>A0AAV1UWG0_9STRA</name>
<sequence length="66" mass="6979">MHLFRAPYDALRQSVTASVPAMFKQALSFTKAVYLLQPLAATALPASAEGSTGSSMVKGSYVVKSE</sequence>
<accession>A0AAV1UWG0</accession>
<dbReference type="EMBL" id="CAKLBY020000227">
    <property type="protein sequence ID" value="CAK7937514.1"/>
    <property type="molecule type" value="Genomic_DNA"/>
</dbReference>
<reference evidence="2" key="1">
    <citation type="submission" date="2024-01" db="EMBL/GenBank/DDBJ databases">
        <authorList>
            <person name="Webb A."/>
        </authorList>
    </citation>
    <scope>NUCLEOTIDE SEQUENCE</scope>
    <source>
        <strain evidence="2">Pm1</strain>
    </source>
</reference>
<evidence type="ECO:0000313" key="3">
    <source>
        <dbReference type="Proteomes" id="UP001162060"/>
    </source>
</evidence>
<evidence type="ECO:0000313" key="2">
    <source>
        <dbReference type="EMBL" id="CAK7937514.1"/>
    </source>
</evidence>
<evidence type="ECO:0000256" key="1">
    <source>
        <dbReference type="SAM" id="MobiDB-lite"/>
    </source>
</evidence>
<comment type="caution">
    <text evidence="2">The sequence shown here is derived from an EMBL/GenBank/DDBJ whole genome shotgun (WGS) entry which is preliminary data.</text>
</comment>